<keyword evidence="1" id="KW-0560">Oxidoreductase</keyword>
<organism evidence="4 5">
    <name type="scientific">Sporichthya brevicatena</name>
    <dbReference type="NCBI Taxonomy" id="171442"/>
    <lineage>
        <taxon>Bacteria</taxon>
        <taxon>Bacillati</taxon>
        <taxon>Actinomycetota</taxon>
        <taxon>Actinomycetes</taxon>
        <taxon>Sporichthyales</taxon>
        <taxon>Sporichthyaceae</taxon>
        <taxon>Sporichthya</taxon>
    </lineage>
</organism>
<dbReference type="Pfam" id="PF00296">
    <property type="entry name" value="Bac_luciferase"/>
    <property type="match status" value="1"/>
</dbReference>
<evidence type="ECO:0000256" key="1">
    <source>
        <dbReference type="ARBA" id="ARBA00023002"/>
    </source>
</evidence>
<feature type="domain" description="Luciferase-like" evidence="3">
    <location>
        <begin position="31"/>
        <end position="293"/>
    </location>
</feature>
<dbReference type="InterPro" id="IPR011251">
    <property type="entry name" value="Luciferase-like_dom"/>
</dbReference>
<dbReference type="PANTHER" id="PTHR30137">
    <property type="entry name" value="LUCIFERASE-LIKE MONOOXYGENASE"/>
    <property type="match status" value="1"/>
</dbReference>
<evidence type="ECO:0000256" key="2">
    <source>
        <dbReference type="ARBA" id="ARBA00023033"/>
    </source>
</evidence>
<accession>A0ABN1GYI0</accession>
<keyword evidence="2" id="KW-0503">Monooxygenase</keyword>
<dbReference type="EMBL" id="BAAAHE010000023">
    <property type="protein sequence ID" value="GAA0623627.1"/>
    <property type="molecule type" value="Genomic_DNA"/>
</dbReference>
<proteinExistence type="predicted"/>
<dbReference type="InterPro" id="IPR036661">
    <property type="entry name" value="Luciferase-like_sf"/>
</dbReference>
<dbReference type="RefSeq" id="WP_344605821.1">
    <property type="nucleotide sequence ID" value="NZ_BAAAHE010000023.1"/>
</dbReference>
<dbReference type="InterPro" id="IPR050766">
    <property type="entry name" value="Bact_Lucif_Oxidored"/>
</dbReference>
<evidence type="ECO:0000313" key="4">
    <source>
        <dbReference type="EMBL" id="GAA0623627.1"/>
    </source>
</evidence>
<evidence type="ECO:0000259" key="3">
    <source>
        <dbReference type="Pfam" id="PF00296"/>
    </source>
</evidence>
<dbReference type="Proteomes" id="UP001500957">
    <property type="component" value="Unassembled WGS sequence"/>
</dbReference>
<evidence type="ECO:0000313" key="5">
    <source>
        <dbReference type="Proteomes" id="UP001500957"/>
    </source>
</evidence>
<dbReference type="PANTHER" id="PTHR30137:SF8">
    <property type="entry name" value="BLR5498 PROTEIN"/>
    <property type="match status" value="1"/>
</dbReference>
<reference evidence="4 5" key="1">
    <citation type="journal article" date="2019" name="Int. J. Syst. Evol. Microbiol.">
        <title>The Global Catalogue of Microorganisms (GCM) 10K type strain sequencing project: providing services to taxonomists for standard genome sequencing and annotation.</title>
        <authorList>
            <consortium name="The Broad Institute Genomics Platform"/>
            <consortium name="The Broad Institute Genome Sequencing Center for Infectious Disease"/>
            <person name="Wu L."/>
            <person name="Ma J."/>
        </authorList>
    </citation>
    <scope>NUCLEOTIDE SEQUENCE [LARGE SCALE GENOMIC DNA]</scope>
    <source>
        <strain evidence="4 5">JCM 10671</strain>
    </source>
</reference>
<protein>
    <recommendedName>
        <fullName evidence="3">Luciferase-like domain-containing protein</fullName>
    </recommendedName>
</protein>
<keyword evidence="5" id="KW-1185">Reference proteome</keyword>
<dbReference type="Gene3D" id="3.20.20.30">
    <property type="entry name" value="Luciferase-like domain"/>
    <property type="match status" value="1"/>
</dbReference>
<sequence length="329" mass="35761">MTSTGNRAPLEIGLGFWSMQSTYMRPIPRSRVYDEAGQEAQLVEELGFDTLWLGEHHMSYDGYCPSLFPAAAGLLSATSTLRIASGVLVLPLHPAPRVAEGCAALNSLAPGRFRLAVGIGYRPVEFAAAGVALSDRAALTDERLAQLRGPDLVERTGPTDLWVGTGVSGGVARAGRFGASVLLMPTVTSRRVAALREEWTAALAQAPAATPGPPRRLGVMRECWVDTDPATVEWARGRLIEMWRHYSNFWVDDPVPQRARRDELAEQMGRQALFGSPDEVVDRLSRLIAAGADTIALRVRFDGVSGDALRRCLHLIADRVLPQLGRVTR</sequence>
<dbReference type="SUPFAM" id="SSF51679">
    <property type="entry name" value="Bacterial luciferase-like"/>
    <property type="match status" value="1"/>
</dbReference>
<gene>
    <name evidence="4" type="ORF">GCM10009547_28390</name>
</gene>
<name>A0ABN1GYI0_9ACTN</name>
<comment type="caution">
    <text evidence="4">The sequence shown here is derived from an EMBL/GenBank/DDBJ whole genome shotgun (WGS) entry which is preliminary data.</text>
</comment>